<comment type="caution">
    <text evidence="2">The sequence shown here is derived from an EMBL/GenBank/DDBJ whole genome shotgun (WGS) entry which is preliminary data.</text>
</comment>
<dbReference type="AlphaFoldDB" id="A0A0V1PTV8"/>
<gene>
    <name evidence="2" type="ORF">AC631_04648</name>
</gene>
<dbReference type="OrthoDB" id="10431634at2759"/>
<feature type="compositionally biased region" description="Low complexity" evidence="1">
    <location>
        <begin position="12"/>
        <end position="22"/>
    </location>
</feature>
<protein>
    <submittedName>
        <fullName evidence="2">Uncharacterized protein</fullName>
    </submittedName>
</protein>
<sequence length="80" mass="9041">MPFTKFADYFNTSSKNSESTESTECKNSYESEAVNQPMDDANLETTVTNTGKELDHSKTHHRHITDETFHQSSDNLIVGL</sequence>
<organism evidence="2 3">
    <name type="scientific">Debaryomyces fabryi</name>
    <dbReference type="NCBI Taxonomy" id="58627"/>
    <lineage>
        <taxon>Eukaryota</taxon>
        <taxon>Fungi</taxon>
        <taxon>Dikarya</taxon>
        <taxon>Ascomycota</taxon>
        <taxon>Saccharomycotina</taxon>
        <taxon>Pichiomycetes</taxon>
        <taxon>Debaryomycetaceae</taxon>
        <taxon>Debaryomyces</taxon>
    </lineage>
</organism>
<dbReference type="EMBL" id="LMYN01000132">
    <property type="protein sequence ID" value="KRZ99601.1"/>
    <property type="molecule type" value="Genomic_DNA"/>
</dbReference>
<reference evidence="2 3" key="1">
    <citation type="submission" date="2015-11" db="EMBL/GenBank/DDBJ databases">
        <title>The genome of Debaryomyces fabryi.</title>
        <authorList>
            <person name="Tafer H."/>
            <person name="Lopandic K."/>
        </authorList>
    </citation>
    <scope>NUCLEOTIDE SEQUENCE [LARGE SCALE GENOMIC DNA]</scope>
    <source>
        <strain evidence="2 3">CBS 789</strain>
    </source>
</reference>
<evidence type="ECO:0000313" key="3">
    <source>
        <dbReference type="Proteomes" id="UP000054251"/>
    </source>
</evidence>
<proteinExistence type="predicted"/>
<keyword evidence="3" id="KW-1185">Reference proteome</keyword>
<name>A0A0V1PTV8_9ASCO</name>
<evidence type="ECO:0000256" key="1">
    <source>
        <dbReference type="SAM" id="MobiDB-lite"/>
    </source>
</evidence>
<feature type="region of interest" description="Disordered" evidence="1">
    <location>
        <begin position="12"/>
        <end position="80"/>
    </location>
</feature>
<accession>A0A0V1PTV8</accession>
<dbReference type="GeneID" id="26841657"/>
<dbReference type="Proteomes" id="UP000054251">
    <property type="component" value="Unassembled WGS sequence"/>
</dbReference>
<feature type="compositionally biased region" description="Polar residues" evidence="1">
    <location>
        <begin position="70"/>
        <end position="80"/>
    </location>
</feature>
<evidence type="ECO:0000313" key="2">
    <source>
        <dbReference type="EMBL" id="KRZ99601.1"/>
    </source>
</evidence>
<dbReference type="RefSeq" id="XP_015465704.1">
    <property type="nucleotide sequence ID" value="XM_015613477.1"/>
</dbReference>